<organism evidence="2">
    <name type="scientific">marine sediment metagenome</name>
    <dbReference type="NCBI Taxonomy" id="412755"/>
    <lineage>
        <taxon>unclassified sequences</taxon>
        <taxon>metagenomes</taxon>
        <taxon>ecological metagenomes</taxon>
    </lineage>
</organism>
<evidence type="ECO:0000259" key="1">
    <source>
        <dbReference type="Pfam" id="PF04233"/>
    </source>
</evidence>
<gene>
    <name evidence="2" type="ORF">LCGC14_2180130</name>
</gene>
<dbReference type="AlphaFoldDB" id="A0A0F9DML4"/>
<feature type="domain" description="Phage head morphogenesis" evidence="1">
    <location>
        <begin position="191"/>
        <end position="321"/>
    </location>
</feature>
<dbReference type="Pfam" id="PF04233">
    <property type="entry name" value="Phage_Mu_F"/>
    <property type="match status" value="1"/>
</dbReference>
<accession>A0A0F9DML4</accession>
<proteinExistence type="predicted"/>
<comment type="caution">
    <text evidence="2">The sequence shown here is derived from an EMBL/GenBank/DDBJ whole genome shotgun (WGS) entry which is preliminary data.</text>
</comment>
<dbReference type="EMBL" id="LAZR01028331">
    <property type="protein sequence ID" value="KKL62939.1"/>
    <property type="molecule type" value="Genomic_DNA"/>
</dbReference>
<reference evidence="2" key="1">
    <citation type="journal article" date="2015" name="Nature">
        <title>Complex archaea that bridge the gap between prokaryotes and eukaryotes.</title>
        <authorList>
            <person name="Spang A."/>
            <person name="Saw J.H."/>
            <person name="Jorgensen S.L."/>
            <person name="Zaremba-Niedzwiedzka K."/>
            <person name="Martijn J."/>
            <person name="Lind A.E."/>
            <person name="van Eijk R."/>
            <person name="Schleper C."/>
            <person name="Guy L."/>
            <person name="Ettema T.J."/>
        </authorList>
    </citation>
    <scope>NUCLEOTIDE SEQUENCE</scope>
</reference>
<evidence type="ECO:0000313" key="2">
    <source>
        <dbReference type="EMBL" id="KKL62939.1"/>
    </source>
</evidence>
<name>A0A0F9DML4_9ZZZZ</name>
<sequence length="332" mass="36807">MCEVATHIDVRSKNELTLNQRDPSRTTSLRIAFIREVTRRFKDLTRVITKAIVEEDVFGMMNPTTVTILAGMITPGRRRFDFPRTSQKVSAFMDWLHRQVEAGILDIREFSQVGESVEAAWTNLYINDSYKRGVARARVQLREAGIDVATIEDSGGLVAILGTPFHVDRVGLLYTRAFGELRGITAVMEQHISRILAGGLAEGLGPQVLARMLNHSISGLGSTLGLPISYINPRTGKLVNYFMPPLRRAQILARTEIIRAHAEGQLQEFKNWGILGVSVKAEWVTAGDARVCADCAANEGSVYTIEEAIGLIPLHPQCRCIWVPLDITGRNV</sequence>
<protein>
    <recommendedName>
        <fullName evidence="1">Phage head morphogenesis domain-containing protein</fullName>
    </recommendedName>
</protein>
<dbReference type="InterPro" id="IPR006528">
    <property type="entry name" value="Phage_head_morphogenesis_dom"/>
</dbReference>